<name>B8MV05_TALSN</name>
<organism evidence="2 3">
    <name type="scientific">Talaromyces stipitatus (strain ATCC 10500 / CBS 375.48 / QM 6759 / NRRL 1006)</name>
    <name type="common">Penicillium stipitatum</name>
    <dbReference type="NCBI Taxonomy" id="441959"/>
    <lineage>
        <taxon>Eukaryota</taxon>
        <taxon>Fungi</taxon>
        <taxon>Dikarya</taxon>
        <taxon>Ascomycota</taxon>
        <taxon>Pezizomycotina</taxon>
        <taxon>Eurotiomycetes</taxon>
        <taxon>Eurotiomycetidae</taxon>
        <taxon>Eurotiales</taxon>
        <taxon>Trichocomaceae</taxon>
        <taxon>Talaromyces</taxon>
        <taxon>Talaromyces sect. Talaromyces</taxon>
    </lineage>
</organism>
<keyword evidence="1" id="KW-0472">Membrane</keyword>
<dbReference type="GO" id="GO:0005506">
    <property type="term" value="F:iron ion binding"/>
    <property type="evidence" value="ECO:0007669"/>
    <property type="project" value="InterPro"/>
</dbReference>
<dbReference type="SUPFAM" id="SSF48264">
    <property type="entry name" value="Cytochrome P450"/>
    <property type="match status" value="1"/>
</dbReference>
<evidence type="ECO:0000313" key="2">
    <source>
        <dbReference type="EMBL" id="EED11895.1"/>
    </source>
</evidence>
<evidence type="ECO:0000313" key="3">
    <source>
        <dbReference type="Proteomes" id="UP000001745"/>
    </source>
</evidence>
<dbReference type="GO" id="GO:0020037">
    <property type="term" value="F:heme binding"/>
    <property type="evidence" value="ECO:0007669"/>
    <property type="project" value="InterPro"/>
</dbReference>
<dbReference type="InParanoid" id="B8MV05"/>
<protein>
    <recommendedName>
        <fullName evidence="4">Cytochrome P450</fullName>
    </recommendedName>
</protein>
<dbReference type="GO" id="GO:0004497">
    <property type="term" value="F:monooxygenase activity"/>
    <property type="evidence" value="ECO:0007669"/>
    <property type="project" value="InterPro"/>
</dbReference>
<dbReference type="HOGENOM" id="CLU_044612_0_0_1"/>
<keyword evidence="3" id="KW-1185">Reference proteome</keyword>
<dbReference type="OMA" id="TEINIQW"/>
<dbReference type="AlphaFoldDB" id="B8MV05"/>
<dbReference type="STRING" id="441959.B8MV05"/>
<reference evidence="3" key="1">
    <citation type="journal article" date="2015" name="Genome Announc.">
        <title>Genome sequence of the AIDS-associated pathogen Penicillium marneffei (ATCC18224) and its near taxonomic relative Talaromyces stipitatus (ATCC10500).</title>
        <authorList>
            <person name="Nierman W.C."/>
            <person name="Fedorova-Abrams N.D."/>
            <person name="Andrianopoulos A."/>
        </authorList>
    </citation>
    <scope>NUCLEOTIDE SEQUENCE [LARGE SCALE GENOMIC DNA]</scope>
    <source>
        <strain evidence="3">ATCC 10500 / CBS 375.48 / QM 6759 / NRRL 1006</strain>
    </source>
</reference>
<dbReference type="Proteomes" id="UP000001745">
    <property type="component" value="Unassembled WGS sequence"/>
</dbReference>
<keyword evidence="1" id="KW-0812">Transmembrane</keyword>
<dbReference type="GO" id="GO:0016705">
    <property type="term" value="F:oxidoreductase activity, acting on paired donors, with incorporation or reduction of molecular oxygen"/>
    <property type="evidence" value="ECO:0007669"/>
    <property type="project" value="InterPro"/>
</dbReference>
<proteinExistence type="predicted"/>
<dbReference type="Pfam" id="PF00067">
    <property type="entry name" value="p450"/>
    <property type="match status" value="1"/>
</dbReference>
<dbReference type="eggNOG" id="ENOG502SSCR">
    <property type="taxonomic scope" value="Eukaryota"/>
</dbReference>
<feature type="transmembrane region" description="Helical" evidence="1">
    <location>
        <begin position="6"/>
        <end position="26"/>
    </location>
</feature>
<dbReference type="PhylomeDB" id="B8MV05"/>
<evidence type="ECO:0008006" key="4">
    <source>
        <dbReference type="Google" id="ProtNLM"/>
    </source>
</evidence>
<dbReference type="CDD" id="cd20626">
    <property type="entry name" value="CYP_Pc22g25500-like"/>
    <property type="match status" value="1"/>
</dbReference>
<dbReference type="InterPro" id="IPR036396">
    <property type="entry name" value="Cyt_P450_sf"/>
</dbReference>
<dbReference type="EMBL" id="EQ962661">
    <property type="protein sequence ID" value="EED11895.1"/>
    <property type="molecule type" value="Genomic_DNA"/>
</dbReference>
<keyword evidence="1" id="KW-1133">Transmembrane helix</keyword>
<gene>
    <name evidence="2" type="ORF">TSTA_110740</name>
</gene>
<dbReference type="VEuPathDB" id="FungiDB:TSTA_110740"/>
<dbReference type="RefSeq" id="XP_002488651.1">
    <property type="nucleotide sequence ID" value="XM_002488606.1"/>
</dbReference>
<sequence length="411" mass="46571">MGETAIIPFACIVISSLLIFFARILLRERGQVLAAETTDLKTIYHTPSENRSVIAAEIIHGARNQYTKYESKSVPSEPIQRGFRIQNAFTSDNKSYVEEFVKMSRNLINISSDNWEIIVSATQDTVRRWKSDAQGACESRREVELVPMVQKKVTTNDVTFKSLSNLAEAINETWIMSKKEDTFIPFEQNDKLRSALIEVLPDGNISDPCENPLNLILPGFETMWRVVLRGFLEVAYKAGKEHPNWREALVSYSKKPTAEQFKRASSPDGASAKNLIKEVLRLYPPTKRIYRAWKEANFPEPKIIAADVEACHLSTSIWGKTAGKFDPLRWQKLTKEQEEAFLAFGSRPFECPAKPVFGPRLVGVLVGTLLDAFPHHWTLVSAYGDAVEFGTERLSNERMGCYGLYLELIRD</sequence>
<dbReference type="GeneID" id="8101446"/>
<dbReference type="OrthoDB" id="10029320at2759"/>
<evidence type="ECO:0000256" key="1">
    <source>
        <dbReference type="SAM" id="Phobius"/>
    </source>
</evidence>
<dbReference type="Gene3D" id="1.10.630.10">
    <property type="entry name" value="Cytochrome P450"/>
    <property type="match status" value="1"/>
</dbReference>
<dbReference type="InterPro" id="IPR001128">
    <property type="entry name" value="Cyt_P450"/>
</dbReference>
<accession>B8MV05</accession>